<sequence length="682" mass="80430">MVITVDKLNDNLETEYVLNKFFVTNNIFINNQHDYSLYGYDELKIKKDKVKAVYIDCAESRALIDIYNKFIRTYPSQVQPISNWDLELGDFEESVFLFDKFKRSNKVRDLEAMAVDPYKIGRYFAQLSSKFSNVKLEKQSQKDIETQIKKINAFLLGEQGLEYYTQWQNYMYFLICVNKEQELRVFYKRIKKIIENLKAQLNEMYKYKPTIVKKLKSTLIRHLQISYYIAYSLKIDKVPEKKKSNVQRYINANLFNHNLIKLPLANYIYNGEKALLNLNIEDFKEVVIDLETNFKFKWSPRFIHYDEIQSLLFYNEFNNFKAPHENDPQFLFEKFCLINRLVCGEPFVELIGNTRIKGFKDNYILREYTINDDTIYVGGDINVCTGNVSVNNSDIIDYLKHGTITMADKKTIWKILNETYLNCHKDVKLLILPELFYPYELIKELLAFARRSQIAIVVGLRYLKTIDNRVKNCFAAIIPFVKEGYKNAAIFIREKNDYSPIEKCILARHGFVCVDKKKPNYEIYSWKGIDIAPMVCFELTDIVARAILKGNTDIIALPVNNQDTTYFSNIIESTVRDLHCMIVQANTSIYGDSRVTLPYDRNTKDIFKIKGGINDNVLVGSLNLNNIFNYQKNYYQNEYEYLEFLLKRRKGKRQKDKNASSDRQHVKRLSARFTNKRARRKE</sequence>
<protein>
    <recommendedName>
        <fullName evidence="4">CN hydrolase domain-containing protein</fullName>
    </recommendedName>
</protein>
<feature type="region of interest" description="Disordered" evidence="1">
    <location>
        <begin position="652"/>
        <end position="682"/>
    </location>
</feature>
<name>A0A940DF99_9FIRM</name>
<evidence type="ECO:0008006" key="4">
    <source>
        <dbReference type="Google" id="ProtNLM"/>
    </source>
</evidence>
<accession>A0A940DF99</accession>
<proteinExistence type="predicted"/>
<evidence type="ECO:0000256" key="1">
    <source>
        <dbReference type="SAM" id="MobiDB-lite"/>
    </source>
</evidence>
<dbReference type="EMBL" id="JADINF010000025">
    <property type="protein sequence ID" value="MBO8423571.1"/>
    <property type="molecule type" value="Genomic_DNA"/>
</dbReference>
<feature type="compositionally biased region" description="Basic residues" evidence="1">
    <location>
        <begin position="665"/>
        <end position="682"/>
    </location>
</feature>
<evidence type="ECO:0000313" key="2">
    <source>
        <dbReference type="EMBL" id="MBO8423571.1"/>
    </source>
</evidence>
<evidence type="ECO:0000313" key="3">
    <source>
        <dbReference type="Proteomes" id="UP000727857"/>
    </source>
</evidence>
<dbReference type="SUPFAM" id="SSF56317">
    <property type="entry name" value="Carbon-nitrogen hydrolase"/>
    <property type="match status" value="1"/>
</dbReference>
<dbReference type="InterPro" id="IPR036526">
    <property type="entry name" value="C-N_Hydrolase_sf"/>
</dbReference>
<organism evidence="2 3">
    <name type="scientific">Candidatus Stercoripulliclostridium pullicola</name>
    <dbReference type="NCBI Taxonomy" id="2840953"/>
    <lineage>
        <taxon>Bacteria</taxon>
        <taxon>Bacillati</taxon>
        <taxon>Bacillota</taxon>
        <taxon>Clostridia</taxon>
        <taxon>Eubacteriales</taxon>
        <taxon>Candidatus Stercoripulliclostridium</taxon>
    </lineage>
</organism>
<dbReference type="Gene3D" id="3.60.110.10">
    <property type="entry name" value="Carbon-nitrogen hydrolase"/>
    <property type="match status" value="1"/>
</dbReference>
<comment type="caution">
    <text evidence="2">The sequence shown here is derived from an EMBL/GenBank/DDBJ whole genome shotgun (WGS) entry which is preliminary data.</text>
</comment>
<dbReference type="Proteomes" id="UP000727857">
    <property type="component" value="Unassembled WGS sequence"/>
</dbReference>
<reference evidence="2" key="1">
    <citation type="submission" date="2020-10" db="EMBL/GenBank/DDBJ databases">
        <authorList>
            <person name="Gilroy R."/>
        </authorList>
    </citation>
    <scope>NUCLEOTIDE SEQUENCE</scope>
    <source>
        <strain evidence="2">517</strain>
    </source>
</reference>
<reference evidence="2" key="2">
    <citation type="journal article" date="2021" name="PeerJ">
        <title>Extensive microbial diversity within the chicken gut microbiome revealed by metagenomics and culture.</title>
        <authorList>
            <person name="Gilroy R."/>
            <person name="Ravi A."/>
            <person name="Getino M."/>
            <person name="Pursley I."/>
            <person name="Horton D.L."/>
            <person name="Alikhan N.F."/>
            <person name="Baker D."/>
            <person name="Gharbi K."/>
            <person name="Hall N."/>
            <person name="Watson M."/>
            <person name="Adriaenssens E.M."/>
            <person name="Foster-Nyarko E."/>
            <person name="Jarju S."/>
            <person name="Secka A."/>
            <person name="Antonio M."/>
            <person name="Oren A."/>
            <person name="Chaudhuri R.R."/>
            <person name="La Ragione R."/>
            <person name="Hildebrand F."/>
            <person name="Pallen M.J."/>
        </authorList>
    </citation>
    <scope>NUCLEOTIDE SEQUENCE</scope>
    <source>
        <strain evidence="2">517</strain>
    </source>
</reference>
<gene>
    <name evidence="2" type="ORF">IAB16_00915</name>
</gene>
<dbReference type="AlphaFoldDB" id="A0A940DF99"/>